<dbReference type="InterPro" id="IPR013730">
    <property type="entry name" value="Fyv7/TAP26"/>
</dbReference>
<dbReference type="EMBL" id="HACM01010154">
    <property type="protein sequence ID" value="CRZ10596.1"/>
    <property type="molecule type" value="Transcribed_RNA"/>
</dbReference>
<keyword evidence="1 4" id="KW-0479">Metal-binding</keyword>
<reference evidence="7" key="1">
    <citation type="submission" date="2015-04" db="EMBL/GenBank/DDBJ databases">
        <title>The genome sequence of the plant pathogenic Rhizarian Plasmodiophora brassicae reveals insights in its biotrophic life cycle and the origin of chitin synthesis.</title>
        <authorList>
            <person name="Schwelm A."/>
            <person name="Fogelqvist J."/>
            <person name="Knaust A."/>
            <person name="Julke S."/>
            <person name="Lilja T."/>
            <person name="Dhandapani V."/>
            <person name="Bonilla-Rosso G."/>
            <person name="Karlsson M."/>
            <person name="Shevchenko A."/>
            <person name="Choi S.R."/>
            <person name="Kim H.G."/>
            <person name="Park J.Y."/>
            <person name="Lim Y.P."/>
            <person name="Ludwig-Muller J."/>
            <person name="Dixelius C."/>
        </authorList>
    </citation>
    <scope>NUCLEOTIDE SEQUENCE</scope>
    <source>
        <tissue evidence="7">Potato root galls</tissue>
    </source>
</reference>
<evidence type="ECO:0000256" key="1">
    <source>
        <dbReference type="ARBA" id="ARBA00022723"/>
    </source>
</evidence>
<evidence type="ECO:0000256" key="3">
    <source>
        <dbReference type="ARBA" id="ARBA00022833"/>
    </source>
</evidence>
<name>A0A0H5R9X8_9EUKA</name>
<feature type="non-terminal residue" evidence="7">
    <location>
        <position position="1"/>
    </location>
</feature>
<keyword evidence="3 4" id="KW-0862">Zinc</keyword>
<sequence>KGQRYDPTPKMTMDVERRRKAIDITTLLRKGQRYDPKKAKEKQYFAKARMLRSYHTMLKHEQQPNIRSQFPDKTGDRDSDSDRQQVSNETGLTYNQSNEEDNSEMGSDSDQEDEEKPICKFFTVGKGCKNGAKCEFRHQGAAAKKLRVCKFYTSRTGCQKGQKCKFVHEGTPQVIPEAKREAAKSSMLQLWQKQQEELKAARAIKEQEAAKREKEMSEKRKYRLTQSKHLLKRTAKGQPVMKSVMSTLLDKIVKQTGLN</sequence>
<evidence type="ECO:0000256" key="2">
    <source>
        <dbReference type="ARBA" id="ARBA00022771"/>
    </source>
</evidence>
<feature type="zinc finger region" description="C3H1-type" evidence="4">
    <location>
        <begin position="113"/>
        <end position="141"/>
    </location>
</feature>
<feature type="region of interest" description="Disordered" evidence="5">
    <location>
        <begin position="55"/>
        <end position="114"/>
    </location>
</feature>
<evidence type="ECO:0000256" key="5">
    <source>
        <dbReference type="SAM" id="MobiDB-lite"/>
    </source>
</evidence>
<feature type="region of interest" description="Disordered" evidence="5">
    <location>
        <begin position="208"/>
        <end position="229"/>
    </location>
</feature>
<dbReference type="InterPro" id="IPR000571">
    <property type="entry name" value="Znf_CCCH"/>
</dbReference>
<feature type="compositionally biased region" description="Basic and acidic residues" evidence="5">
    <location>
        <begin position="208"/>
        <end position="219"/>
    </location>
</feature>
<dbReference type="Pfam" id="PF08524">
    <property type="entry name" value="rRNA_processing"/>
    <property type="match status" value="1"/>
</dbReference>
<evidence type="ECO:0000259" key="6">
    <source>
        <dbReference type="PROSITE" id="PS50103"/>
    </source>
</evidence>
<dbReference type="SUPFAM" id="SSF90229">
    <property type="entry name" value="CCCH zinc finger"/>
    <property type="match status" value="2"/>
</dbReference>
<dbReference type="SMART" id="SM00356">
    <property type="entry name" value="ZnF_C3H1"/>
    <property type="match status" value="2"/>
</dbReference>
<protein>
    <recommendedName>
        <fullName evidence="6">C3H1-type domain-containing protein</fullName>
    </recommendedName>
</protein>
<evidence type="ECO:0000256" key="4">
    <source>
        <dbReference type="PROSITE-ProRule" id="PRU00723"/>
    </source>
</evidence>
<feature type="zinc finger region" description="C3H1-type" evidence="4">
    <location>
        <begin position="143"/>
        <end position="171"/>
    </location>
</feature>
<feature type="domain" description="C3H1-type" evidence="6">
    <location>
        <begin position="113"/>
        <end position="141"/>
    </location>
</feature>
<dbReference type="Gene3D" id="4.10.1000.10">
    <property type="entry name" value="Zinc finger, CCCH-type"/>
    <property type="match status" value="1"/>
</dbReference>
<evidence type="ECO:0000313" key="7">
    <source>
        <dbReference type="EMBL" id="CRZ10596.1"/>
    </source>
</evidence>
<feature type="compositionally biased region" description="Basic and acidic residues" evidence="5">
    <location>
        <begin position="73"/>
        <end position="83"/>
    </location>
</feature>
<dbReference type="PROSITE" id="PS50103">
    <property type="entry name" value="ZF_C3H1"/>
    <property type="match status" value="2"/>
</dbReference>
<dbReference type="GO" id="GO:0008270">
    <property type="term" value="F:zinc ion binding"/>
    <property type="evidence" value="ECO:0007669"/>
    <property type="project" value="UniProtKB-KW"/>
</dbReference>
<proteinExistence type="predicted"/>
<keyword evidence="2 4" id="KW-0863">Zinc-finger</keyword>
<dbReference type="Pfam" id="PF18044">
    <property type="entry name" value="zf-CCCH_4"/>
    <property type="match status" value="1"/>
</dbReference>
<feature type="compositionally biased region" description="Acidic residues" evidence="5">
    <location>
        <begin position="98"/>
        <end position="114"/>
    </location>
</feature>
<feature type="domain" description="C3H1-type" evidence="6">
    <location>
        <begin position="143"/>
        <end position="171"/>
    </location>
</feature>
<dbReference type="InterPro" id="IPR041367">
    <property type="entry name" value="Znf-CCCH_4"/>
</dbReference>
<dbReference type="InterPro" id="IPR036855">
    <property type="entry name" value="Znf_CCCH_sf"/>
</dbReference>
<accession>A0A0H5R9X8</accession>
<organism evidence="7">
    <name type="scientific">Spongospora subterranea</name>
    <dbReference type="NCBI Taxonomy" id="70186"/>
    <lineage>
        <taxon>Eukaryota</taxon>
        <taxon>Sar</taxon>
        <taxon>Rhizaria</taxon>
        <taxon>Endomyxa</taxon>
        <taxon>Phytomyxea</taxon>
        <taxon>Plasmodiophorida</taxon>
        <taxon>Plasmodiophoridae</taxon>
        <taxon>Spongospora</taxon>
    </lineage>
</organism>
<dbReference type="AlphaFoldDB" id="A0A0H5R9X8"/>
<feature type="compositionally biased region" description="Polar residues" evidence="5">
    <location>
        <begin position="86"/>
        <end position="97"/>
    </location>
</feature>